<accession>A0A329TLN5</accession>
<dbReference type="Pfam" id="PF13708">
    <property type="entry name" value="DUF4942"/>
    <property type="match status" value="1"/>
</dbReference>
<proteinExistence type="predicted"/>
<organism evidence="2 3">
    <name type="scientific">Faecalibacterium prausnitzii</name>
    <dbReference type="NCBI Taxonomy" id="853"/>
    <lineage>
        <taxon>Bacteria</taxon>
        <taxon>Bacillati</taxon>
        <taxon>Bacillota</taxon>
        <taxon>Clostridia</taxon>
        <taxon>Eubacteriales</taxon>
        <taxon>Oscillospiraceae</taxon>
        <taxon>Faecalibacterium</taxon>
    </lineage>
</organism>
<dbReference type="GO" id="GO:0008168">
    <property type="term" value="F:methyltransferase activity"/>
    <property type="evidence" value="ECO:0007669"/>
    <property type="project" value="InterPro"/>
</dbReference>
<dbReference type="OrthoDB" id="270332at2"/>
<protein>
    <recommendedName>
        <fullName evidence="1">DUF4942 domain-containing protein</fullName>
    </recommendedName>
</protein>
<dbReference type="InterPro" id="IPR029063">
    <property type="entry name" value="SAM-dependent_MTases_sf"/>
</dbReference>
<evidence type="ECO:0000313" key="3">
    <source>
        <dbReference type="Proteomes" id="UP000251144"/>
    </source>
</evidence>
<evidence type="ECO:0000313" key="2">
    <source>
        <dbReference type="EMBL" id="RAW49828.1"/>
    </source>
</evidence>
<gene>
    <name evidence="2" type="ORF">C4N26_14235</name>
</gene>
<sequence>MTTPNDALDFYPTPDSLAFDMVFSLREVKSGFTTYPKPILEPSAGDGALARQVHALAFNVHHDYKTGEVDRYDKEKARSAELDCIELSSDFRAKLKKDGFRVVHDNFLTFRPTTKYAAIVMNPPFSAGAAHLLKALDVMQDGGKIRCLLNAETLHNPCTNERKELAAKLEELHATVKYIPDAFKNARRAARVEVALVSVDIPQREPVSRIRLELQHETTERLKDNPEFAALVSSDPITAAIERYNAAAEGVRRIYAEYDGIKSLFSSAGAGKKENPVMAFTKSYNDAIRELRGMYWKQLFEMPQLFDAMTYEMQQDYQKRIKELEGYDFSAYNILTVREEISRNLLSSIDHEIIKLFDDWTNLHYNDEYSKNVHYYNGWCTNSAYKINRKVIFRCNAFDTYDGRFCPRYNATGHVAQIERVLHFLDTNGKPYNGDELRAVLDAAEKSGQTQKIQLHYFTATFYKKGTCHIEFTNTDVLKSFNLYAGQRKGWLPPTYGKKSYHDMAAADRRVVDSYEGEASYTDTLTRHLIPTQSTFLQLNA</sequence>
<name>A0A329TLN5_9FIRM</name>
<dbReference type="GO" id="GO:0032259">
    <property type="term" value="P:methylation"/>
    <property type="evidence" value="ECO:0007669"/>
    <property type="project" value="InterPro"/>
</dbReference>
<dbReference type="AlphaFoldDB" id="A0A329TLN5"/>
<dbReference type="EMBL" id="PRLB01000022">
    <property type="protein sequence ID" value="RAW49828.1"/>
    <property type="molecule type" value="Genomic_DNA"/>
</dbReference>
<dbReference type="CDD" id="cd02440">
    <property type="entry name" value="AdoMet_MTases"/>
    <property type="match status" value="1"/>
</dbReference>
<dbReference type="GO" id="GO:0003676">
    <property type="term" value="F:nucleic acid binding"/>
    <property type="evidence" value="ECO:0007669"/>
    <property type="project" value="InterPro"/>
</dbReference>
<evidence type="ECO:0000259" key="1">
    <source>
        <dbReference type="Pfam" id="PF13708"/>
    </source>
</evidence>
<dbReference type="SUPFAM" id="SSF53335">
    <property type="entry name" value="S-adenosyl-L-methionine-dependent methyltransferases"/>
    <property type="match status" value="1"/>
</dbReference>
<dbReference type="InterPro" id="IPR031339">
    <property type="entry name" value="DUF4942"/>
</dbReference>
<dbReference type="InterPro" id="IPR002052">
    <property type="entry name" value="DNA_methylase_N6_adenine_CS"/>
</dbReference>
<feature type="domain" description="DUF4942" evidence="1">
    <location>
        <begin position="288"/>
        <end position="490"/>
    </location>
</feature>
<dbReference type="RefSeq" id="WP_158401822.1">
    <property type="nucleotide sequence ID" value="NZ_PRLB01000022.1"/>
</dbReference>
<comment type="caution">
    <text evidence="2">The sequence shown here is derived from an EMBL/GenBank/DDBJ whole genome shotgun (WGS) entry which is preliminary data.</text>
</comment>
<dbReference type="Proteomes" id="UP000251144">
    <property type="component" value="Unassembled WGS sequence"/>
</dbReference>
<dbReference type="PROSITE" id="PS00092">
    <property type="entry name" value="N6_MTASE"/>
    <property type="match status" value="1"/>
</dbReference>
<reference evidence="2 3" key="1">
    <citation type="submission" date="2018-02" db="EMBL/GenBank/DDBJ databases">
        <title>Complete genome sequencing of Faecalibacterium prausnitzii strains isolated from the human gut.</title>
        <authorList>
            <person name="Fitzgerald B.C."/>
            <person name="Shkoporov A.N."/>
            <person name="Ross P.R."/>
            <person name="Hill C."/>
        </authorList>
    </citation>
    <scope>NUCLEOTIDE SEQUENCE [LARGE SCALE GENOMIC DNA]</scope>
    <source>
        <strain evidence="2 3">APC942/32-1</strain>
    </source>
</reference>
<dbReference type="Gene3D" id="3.40.50.150">
    <property type="entry name" value="Vaccinia Virus protein VP39"/>
    <property type="match status" value="1"/>
</dbReference>